<reference evidence="2 3" key="1">
    <citation type="submission" date="2024-04" db="EMBL/GenBank/DDBJ databases">
        <title>draft genome sequnece of Paenibacillus filicis.</title>
        <authorList>
            <person name="Kim D.-U."/>
        </authorList>
    </citation>
    <scope>NUCLEOTIDE SEQUENCE [LARGE SCALE GENOMIC DNA]</scope>
    <source>
        <strain evidence="2 3">KACC14197</strain>
    </source>
</reference>
<proteinExistence type="predicted"/>
<evidence type="ECO:0000313" key="2">
    <source>
        <dbReference type="EMBL" id="MEK8128256.1"/>
    </source>
</evidence>
<protein>
    <submittedName>
        <fullName evidence="2">DM13 domain-containing protein</fullName>
    </submittedName>
</protein>
<dbReference type="RefSeq" id="WP_341415472.1">
    <property type="nucleotide sequence ID" value="NZ_JBBPCC010000005.1"/>
</dbReference>
<feature type="domain" description="DM13" evidence="1">
    <location>
        <begin position="1"/>
        <end position="29"/>
    </location>
</feature>
<organism evidence="2 3">
    <name type="scientific">Paenibacillus filicis</name>
    <dbReference type="NCBI Taxonomy" id="669464"/>
    <lineage>
        <taxon>Bacteria</taxon>
        <taxon>Bacillati</taxon>
        <taxon>Bacillota</taxon>
        <taxon>Bacilli</taxon>
        <taxon>Bacillales</taxon>
        <taxon>Paenibacillaceae</taxon>
        <taxon>Paenibacillus</taxon>
    </lineage>
</organism>
<keyword evidence="3" id="KW-1185">Reference proteome</keyword>
<dbReference type="PROSITE" id="PS51549">
    <property type="entry name" value="DM13"/>
    <property type="match status" value="1"/>
</dbReference>
<sequence>MAGANLSDYDSVIIYCDKAHVTFGAADIM</sequence>
<dbReference type="Proteomes" id="UP001469365">
    <property type="component" value="Unassembled WGS sequence"/>
</dbReference>
<dbReference type="InterPro" id="IPR019545">
    <property type="entry name" value="DM13_domain"/>
</dbReference>
<accession>A0ABU9DHB4</accession>
<dbReference type="Pfam" id="PF10517">
    <property type="entry name" value="DM13"/>
    <property type="match status" value="1"/>
</dbReference>
<gene>
    <name evidence="2" type="ORF">WMW72_10110</name>
</gene>
<comment type="caution">
    <text evidence="2">The sequence shown here is derived from an EMBL/GenBank/DDBJ whole genome shotgun (WGS) entry which is preliminary data.</text>
</comment>
<dbReference type="EMBL" id="JBBPCC010000005">
    <property type="protein sequence ID" value="MEK8128256.1"/>
    <property type="molecule type" value="Genomic_DNA"/>
</dbReference>
<evidence type="ECO:0000259" key="1">
    <source>
        <dbReference type="PROSITE" id="PS51549"/>
    </source>
</evidence>
<name>A0ABU9DHB4_9BACL</name>
<evidence type="ECO:0000313" key="3">
    <source>
        <dbReference type="Proteomes" id="UP001469365"/>
    </source>
</evidence>